<organism evidence="10 11">
    <name type="scientific">Melanomma pulvis-pyrius CBS 109.77</name>
    <dbReference type="NCBI Taxonomy" id="1314802"/>
    <lineage>
        <taxon>Eukaryota</taxon>
        <taxon>Fungi</taxon>
        <taxon>Dikarya</taxon>
        <taxon>Ascomycota</taxon>
        <taxon>Pezizomycotina</taxon>
        <taxon>Dothideomycetes</taxon>
        <taxon>Pleosporomycetidae</taxon>
        <taxon>Pleosporales</taxon>
        <taxon>Melanommataceae</taxon>
        <taxon>Melanomma</taxon>
    </lineage>
</organism>
<reference evidence="10" key="1">
    <citation type="journal article" date="2020" name="Stud. Mycol.">
        <title>101 Dothideomycetes genomes: a test case for predicting lifestyles and emergence of pathogens.</title>
        <authorList>
            <person name="Haridas S."/>
            <person name="Albert R."/>
            <person name="Binder M."/>
            <person name="Bloem J."/>
            <person name="Labutti K."/>
            <person name="Salamov A."/>
            <person name="Andreopoulos B."/>
            <person name="Baker S."/>
            <person name="Barry K."/>
            <person name="Bills G."/>
            <person name="Bluhm B."/>
            <person name="Cannon C."/>
            <person name="Castanera R."/>
            <person name="Culley D."/>
            <person name="Daum C."/>
            <person name="Ezra D."/>
            <person name="Gonzalez J."/>
            <person name="Henrissat B."/>
            <person name="Kuo A."/>
            <person name="Liang C."/>
            <person name="Lipzen A."/>
            <person name="Lutzoni F."/>
            <person name="Magnuson J."/>
            <person name="Mondo S."/>
            <person name="Nolan M."/>
            <person name="Ohm R."/>
            <person name="Pangilinan J."/>
            <person name="Park H.-J."/>
            <person name="Ramirez L."/>
            <person name="Alfaro M."/>
            <person name="Sun H."/>
            <person name="Tritt A."/>
            <person name="Yoshinaga Y."/>
            <person name="Zwiers L.-H."/>
            <person name="Turgeon B."/>
            <person name="Goodwin S."/>
            <person name="Spatafora J."/>
            <person name="Crous P."/>
            <person name="Grigoriev I."/>
        </authorList>
    </citation>
    <scope>NUCLEOTIDE SEQUENCE</scope>
    <source>
        <strain evidence="10">CBS 109.77</strain>
    </source>
</reference>
<evidence type="ECO:0000256" key="6">
    <source>
        <dbReference type="ARBA" id="ARBA00023242"/>
    </source>
</evidence>
<evidence type="ECO:0000256" key="2">
    <source>
        <dbReference type="ARBA" id="ARBA00022771"/>
    </source>
</evidence>
<evidence type="ECO:0000259" key="9">
    <source>
        <dbReference type="PROSITE" id="PS50157"/>
    </source>
</evidence>
<evidence type="ECO:0000256" key="5">
    <source>
        <dbReference type="ARBA" id="ARBA00023163"/>
    </source>
</evidence>
<evidence type="ECO:0000259" key="8">
    <source>
        <dbReference type="PROSITE" id="PS50048"/>
    </source>
</evidence>
<dbReference type="Pfam" id="PF00096">
    <property type="entry name" value="zf-C2H2"/>
    <property type="match status" value="2"/>
</dbReference>
<evidence type="ECO:0000256" key="7">
    <source>
        <dbReference type="PROSITE-ProRule" id="PRU00042"/>
    </source>
</evidence>
<dbReference type="PROSITE" id="PS50048">
    <property type="entry name" value="ZN2_CY6_FUNGAL_2"/>
    <property type="match status" value="1"/>
</dbReference>
<dbReference type="OrthoDB" id="3266505at2759"/>
<dbReference type="InterPro" id="IPR036864">
    <property type="entry name" value="Zn2-C6_fun-type_DNA-bd_sf"/>
</dbReference>
<keyword evidence="6" id="KW-0539">Nucleus</keyword>
<evidence type="ECO:0000256" key="1">
    <source>
        <dbReference type="ARBA" id="ARBA00022723"/>
    </source>
</evidence>
<feature type="non-terminal residue" evidence="10">
    <location>
        <position position="95"/>
    </location>
</feature>
<dbReference type="EMBL" id="MU001761">
    <property type="protein sequence ID" value="KAF2799628.1"/>
    <property type="molecule type" value="Genomic_DNA"/>
</dbReference>
<accession>A0A6A6XTP6</accession>
<feature type="domain" description="C2H2-type" evidence="9">
    <location>
        <begin position="5"/>
        <end position="32"/>
    </location>
</feature>
<dbReference type="SUPFAM" id="SSF57701">
    <property type="entry name" value="Zn2/Cys6 DNA-binding domain"/>
    <property type="match status" value="1"/>
</dbReference>
<evidence type="ECO:0008006" key="12">
    <source>
        <dbReference type="Google" id="ProtNLM"/>
    </source>
</evidence>
<keyword evidence="11" id="KW-1185">Reference proteome</keyword>
<dbReference type="Proteomes" id="UP000799757">
    <property type="component" value="Unassembled WGS sequence"/>
</dbReference>
<dbReference type="Gene3D" id="3.30.160.60">
    <property type="entry name" value="Classic Zinc Finger"/>
    <property type="match status" value="2"/>
</dbReference>
<dbReference type="InterPro" id="IPR013087">
    <property type="entry name" value="Znf_C2H2_type"/>
</dbReference>
<dbReference type="GO" id="GO:0008270">
    <property type="term" value="F:zinc ion binding"/>
    <property type="evidence" value="ECO:0007669"/>
    <property type="project" value="UniProtKB-KW"/>
</dbReference>
<feature type="domain" description="Zn(2)-C6 fungal-type" evidence="8">
    <location>
        <begin position="75"/>
        <end position="95"/>
    </location>
</feature>
<evidence type="ECO:0000256" key="3">
    <source>
        <dbReference type="ARBA" id="ARBA00022833"/>
    </source>
</evidence>
<dbReference type="AlphaFoldDB" id="A0A6A6XTP6"/>
<feature type="domain" description="C2H2-type" evidence="9">
    <location>
        <begin position="33"/>
        <end position="65"/>
    </location>
</feature>
<dbReference type="PROSITE" id="PS50157">
    <property type="entry name" value="ZINC_FINGER_C2H2_2"/>
    <property type="match status" value="2"/>
</dbReference>
<dbReference type="SMART" id="SM00355">
    <property type="entry name" value="ZnF_C2H2"/>
    <property type="match status" value="2"/>
</dbReference>
<dbReference type="Gene3D" id="4.10.240.10">
    <property type="entry name" value="Zn(2)-C6 fungal-type DNA-binding domain"/>
    <property type="match status" value="1"/>
</dbReference>
<evidence type="ECO:0000313" key="11">
    <source>
        <dbReference type="Proteomes" id="UP000799757"/>
    </source>
</evidence>
<dbReference type="GO" id="GO:0000981">
    <property type="term" value="F:DNA-binding transcription factor activity, RNA polymerase II-specific"/>
    <property type="evidence" value="ECO:0007669"/>
    <property type="project" value="InterPro"/>
</dbReference>
<dbReference type="Pfam" id="PF00172">
    <property type="entry name" value="Zn_clus"/>
    <property type="match status" value="1"/>
</dbReference>
<dbReference type="SUPFAM" id="SSF57667">
    <property type="entry name" value="beta-beta-alpha zinc fingers"/>
    <property type="match status" value="1"/>
</dbReference>
<name>A0A6A6XTP6_9PLEO</name>
<evidence type="ECO:0000313" key="10">
    <source>
        <dbReference type="EMBL" id="KAF2799628.1"/>
    </source>
</evidence>
<sequence>MPGPHRCDHCEATFTRSEHLQRHQTMHNKSKTYPCRFCDKRFARSDVLRRHYQSCKLAQHVDKASVEIFRRVNRACNSCRRSKVKCSGVDPCERC</sequence>
<gene>
    <name evidence="10" type="ORF">K505DRAFT_230586</name>
</gene>
<dbReference type="FunFam" id="3.30.160.60:FF:000065">
    <property type="entry name" value="B-cell CLL/lymphoma 6, member B"/>
    <property type="match status" value="1"/>
</dbReference>
<evidence type="ECO:0000256" key="4">
    <source>
        <dbReference type="ARBA" id="ARBA00023015"/>
    </source>
</evidence>
<keyword evidence="2 7" id="KW-0863">Zinc-finger</keyword>
<dbReference type="PANTHER" id="PTHR47660:SF2">
    <property type="entry name" value="TRANSCRIPTION FACTOR WITH C2H2 AND ZN(2)-CYS(6) DNA BINDING DOMAIN (EUROFUNG)"/>
    <property type="match status" value="1"/>
</dbReference>
<keyword evidence="5" id="KW-0804">Transcription</keyword>
<proteinExistence type="predicted"/>
<dbReference type="PANTHER" id="PTHR47660">
    <property type="entry name" value="TRANSCRIPTION FACTOR WITH C2H2 AND ZN(2)-CYS(6) DNA BINDING DOMAIN (EUROFUNG)-RELATED-RELATED"/>
    <property type="match status" value="1"/>
</dbReference>
<keyword evidence="4" id="KW-0805">Transcription regulation</keyword>
<dbReference type="InterPro" id="IPR001138">
    <property type="entry name" value="Zn2Cys6_DnaBD"/>
</dbReference>
<keyword evidence="3" id="KW-0862">Zinc</keyword>
<protein>
    <recommendedName>
        <fullName evidence="12">C2H2-type domain-containing protein</fullName>
    </recommendedName>
</protein>
<dbReference type="PROSITE" id="PS00028">
    <property type="entry name" value="ZINC_FINGER_C2H2_1"/>
    <property type="match status" value="1"/>
</dbReference>
<dbReference type="InterPro" id="IPR036236">
    <property type="entry name" value="Znf_C2H2_sf"/>
</dbReference>
<keyword evidence="1" id="KW-0479">Metal-binding</keyword>